<dbReference type="OrthoDB" id="820612at2"/>
<name>A0A5R8M137_9FLAO</name>
<evidence type="ECO:0000313" key="1">
    <source>
        <dbReference type="EMBL" id="TLF43260.1"/>
    </source>
</evidence>
<dbReference type="AlphaFoldDB" id="A0A5R8M137"/>
<comment type="caution">
    <text evidence="1">The sequence shown here is derived from an EMBL/GenBank/DDBJ whole genome shotgun (WGS) entry which is preliminary data.</text>
</comment>
<reference evidence="1 2" key="1">
    <citation type="journal article" date="2017" name="Int. J. Syst. Evol. Microbiol.">
        <title>Maripseudobacter aurantiacus gen. nov., sp. nov., a novel member of the family Flavobacteriaceae isolated from a sedimentation basin.</title>
        <authorList>
            <person name="Chen C."/>
            <person name="Su Y."/>
            <person name="Tao T."/>
            <person name="Fu G."/>
            <person name="Zhang C."/>
            <person name="Sun C."/>
            <person name="Zhang X."/>
            <person name="Wu M."/>
        </authorList>
    </citation>
    <scope>NUCLEOTIDE SEQUENCE [LARGE SCALE GENOMIC DNA]</scope>
    <source>
        <strain evidence="2">CDA4</strain>
    </source>
</reference>
<proteinExistence type="predicted"/>
<dbReference type="EMBL" id="VBUK01000009">
    <property type="protein sequence ID" value="TLF43260.1"/>
    <property type="molecule type" value="Genomic_DNA"/>
</dbReference>
<dbReference type="Proteomes" id="UP000308382">
    <property type="component" value="Unassembled WGS sequence"/>
</dbReference>
<protein>
    <submittedName>
        <fullName evidence="1">Uncharacterized protein</fullName>
    </submittedName>
</protein>
<keyword evidence="2" id="KW-1185">Reference proteome</keyword>
<sequence>MRIKNISYTVLAALALVFQGCTEDESVITDVLADTTRGAVLRTLSSSFPDVAEGSTASTFTGNFEIQSDESATIVSVDVFGEFIDNTGDTPGDASGLITNISTFDDTEFGLQGFTYSTGVTEILGAAGVSLDAVEPGDQYRVRFELVAEDGRRFSSGQNTGTLTGGFFSSPFRFTANVICAPIVPTAGTWTVITVDSYGDGWNGGNLSITIDDNDPITLTNSLDNGGPYPDETTEELTFEVPAGAQAIQIVYNGGSFDEEVTFQVISANGNTILDLGPEPATSTGLIDYCLDLEL</sequence>
<dbReference type="RefSeq" id="WP_138259105.1">
    <property type="nucleotide sequence ID" value="NZ_VBUK01000009.1"/>
</dbReference>
<organism evidence="1 2">
    <name type="scientific">Maribacter aurantiacus</name>
    <dbReference type="NCBI Taxonomy" id="1882343"/>
    <lineage>
        <taxon>Bacteria</taxon>
        <taxon>Pseudomonadati</taxon>
        <taxon>Bacteroidota</taxon>
        <taxon>Flavobacteriia</taxon>
        <taxon>Flavobacteriales</taxon>
        <taxon>Flavobacteriaceae</taxon>
        <taxon>Maribacter</taxon>
    </lineage>
</organism>
<evidence type="ECO:0000313" key="2">
    <source>
        <dbReference type="Proteomes" id="UP000308382"/>
    </source>
</evidence>
<dbReference type="PROSITE" id="PS51257">
    <property type="entry name" value="PROKAR_LIPOPROTEIN"/>
    <property type="match status" value="1"/>
</dbReference>
<gene>
    <name evidence="1" type="ORF">FEK29_14210</name>
</gene>
<accession>A0A5R8M137</accession>